<dbReference type="InterPro" id="IPR043502">
    <property type="entry name" value="DNA/RNA_pol_sf"/>
</dbReference>
<proteinExistence type="predicted"/>
<evidence type="ECO:0008006" key="3">
    <source>
        <dbReference type="Google" id="ProtNLM"/>
    </source>
</evidence>
<dbReference type="InterPro" id="IPR052055">
    <property type="entry name" value="Hepadnavirus_pol/RT"/>
</dbReference>
<dbReference type="PANTHER" id="PTHR33050">
    <property type="entry name" value="REVERSE TRANSCRIPTASE DOMAIN-CONTAINING PROTEIN"/>
    <property type="match status" value="1"/>
</dbReference>
<dbReference type="EMBL" id="KN881592">
    <property type="protein sequence ID" value="KIY53673.1"/>
    <property type="molecule type" value="Genomic_DNA"/>
</dbReference>
<keyword evidence="2" id="KW-1185">Reference proteome</keyword>
<name>A0A0D7AS69_9AGAR</name>
<dbReference type="PANTHER" id="PTHR33050:SF7">
    <property type="entry name" value="RIBONUCLEASE H"/>
    <property type="match status" value="1"/>
</dbReference>
<accession>A0A0D7AS69</accession>
<protein>
    <recommendedName>
        <fullName evidence="3">DNA/RNA polymerase</fullName>
    </recommendedName>
</protein>
<sequence>MSRESVKRTEGQYTSEEKPRYARHLVWSDGIDHSVTSKVSLAEASITMPPLPEPPEEEYMNLTALDTIQDKPHLFRVDTAVNINRFEELLLDHPNPSLVTSVSHGLRDGFWPWASHQEQFALEVEKHCFSKPFGPTLLPGMYGVPIWVVPKPHSDKLHLVVDHSAGIYSLNSMIPKSECTVHLDGLQQLGEALIRARREHGDKPLVIWKSDISEAYCLLPMNPLWQIKQTVVFDCKRHVDWRNNFGGGGSGRIWTTFFALVLWIALFIKFILDLFAYVDDAFSWDFAGNLAWYEPYQTWYLRKQVLFLQLLDELGVPHEKWKQEWGTSLVVIGFLVDTVTMTISMPDQSRLDLITVLRSFAVPRQRHHLREFQQLGGWINWALNVYPLLHPGLSTLYSKIKGKEEPYLAIWVSVRLCRELLWIAEHLQNSPGIYMMTSRVWSADDADLVVFTDASKDGIAYFIPSLNLGFQCANRLVRLPRDISPDRIFYFEALAVVSAIVQILQPTAPTPRRLAIWTDNTNTVDIFNSLHALPPYNPLLVTSVDLLMQYDCQLRVLHVEGKHNNIADALSRFRNDTALSLSPGLRIFPFLPPRLSSGAALT</sequence>
<evidence type="ECO:0000313" key="2">
    <source>
        <dbReference type="Proteomes" id="UP000054144"/>
    </source>
</evidence>
<dbReference type="Proteomes" id="UP000054144">
    <property type="component" value="Unassembled WGS sequence"/>
</dbReference>
<evidence type="ECO:0000313" key="1">
    <source>
        <dbReference type="EMBL" id="KIY53673.1"/>
    </source>
</evidence>
<dbReference type="OrthoDB" id="198652at2759"/>
<dbReference type="SUPFAM" id="SSF56672">
    <property type="entry name" value="DNA/RNA polymerases"/>
    <property type="match status" value="1"/>
</dbReference>
<organism evidence="1 2">
    <name type="scientific">Fistulina hepatica ATCC 64428</name>
    <dbReference type="NCBI Taxonomy" id="1128425"/>
    <lineage>
        <taxon>Eukaryota</taxon>
        <taxon>Fungi</taxon>
        <taxon>Dikarya</taxon>
        <taxon>Basidiomycota</taxon>
        <taxon>Agaricomycotina</taxon>
        <taxon>Agaricomycetes</taxon>
        <taxon>Agaricomycetidae</taxon>
        <taxon>Agaricales</taxon>
        <taxon>Fistulinaceae</taxon>
        <taxon>Fistulina</taxon>
    </lineage>
</organism>
<gene>
    <name evidence="1" type="ORF">FISHEDRAFT_32838</name>
</gene>
<dbReference type="AlphaFoldDB" id="A0A0D7AS69"/>
<reference evidence="1 2" key="1">
    <citation type="journal article" date="2015" name="Fungal Genet. Biol.">
        <title>Evolution of novel wood decay mechanisms in Agaricales revealed by the genome sequences of Fistulina hepatica and Cylindrobasidium torrendii.</title>
        <authorList>
            <person name="Floudas D."/>
            <person name="Held B.W."/>
            <person name="Riley R."/>
            <person name="Nagy L.G."/>
            <person name="Koehler G."/>
            <person name="Ransdell A.S."/>
            <person name="Younus H."/>
            <person name="Chow J."/>
            <person name="Chiniquy J."/>
            <person name="Lipzen A."/>
            <person name="Tritt A."/>
            <person name="Sun H."/>
            <person name="Haridas S."/>
            <person name="LaButti K."/>
            <person name="Ohm R.A."/>
            <person name="Kues U."/>
            <person name="Blanchette R.A."/>
            <person name="Grigoriev I.V."/>
            <person name="Minto R.E."/>
            <person name="Hibbett D.S."/>
        </authorList>
    </citation>
    <scope>NUCLEOTIDE SEQUENCE [LARGE SCALE GENOMIC DNA]</scope>
    <source>
        <strain evidence="1 2">ATCC 64428</strain>
    </source>
</reference>